<dbReference type="EMBL" id="JAIWYP010000014">
    <property type="protein sequence ID" value="KAH3707605.1"/>
    <property type="molecule type" value="Genomic_DNA"/>
</dbReference>
<accession>A0A9D3YYZ2</accession>
<protein>
    <recommendedName>
        <fullName evidence="1">Choice-of-anchor I domain-containing protein</fullName>
    </recommendedName>
</protein>
<reference evidence="2" key="2">
    <citation type="submission" date="2020-11" db="EMBL/GenBank/DDBJ databases">
        <authorList>
            <person name="McCartney M.A."/>
            <person name="Auch B."/>
            <person name="Kono T."/>
            <person name="Mallez S."/>
            <person name="Becker A."/>
            <person name="Gohl D.M."/>
            <person name="Silverstein K.A.T."/>
            <person name="Koren S."/>
            <person name="Bechman K.B."/>
            <person name="Herman A."/>
            <person name="Abrahante J.E."/>
            <person name="Garbe J."/>
        </authorList>
    </citation>
    <scope>NUCLEOTIDE SEQUENCE</scope>
    <source>
        <strain evidence="2">Duluth1</strain>
        <tissue evidence="2">Whole animal</tissue>
    </source>
</reference>
<dbReference type="Pfam" id="PF22494">
    <property type="entry name" value="choice_anch_I"/>
    <property type="match status" value="1"/>
</dbReference>
<evidence type="ECO:0000313" key="3">
    <source>
        <dbReference type="Proteomes" id="UP000828390"/>
    </source>
</evidence>
<feature type="domain" description="Choice-of-anchor I" evidence="1">
    <location>
        <begin position="5"/>
        <end position="52"/>
    </location>
</feature>
<proteinExistence type="predicted"/>
<organism evidence="2 3">
    <name type="scientific">Dreissena polymorpha</name>
    <name type="common">Zebra mussel</name>
    <name type="synonym">Mytilus polymorpha</name>
    <dbReference type="NCBI Taxonomy" id="45954"/>
    <lineage>
        <taxon>Eukaryota</taxon>
        <taxon>Metazoa</taxon>
        <taxon>Spiralia</taxon>
        <taxon>Lophotrochozoa</taxon>
        <taxon>Mollusca</taxon>
        <taxon>Bivalvia</taxon>
        <taxon>Autobranchia</taxon>
        <taxon>Heteroconchia</taxon>
        <taxon>Euheterodonta</taxon>
        <taxon>Imparidentia</taxon>
        <taxon>Neoheterodontei</taxon>
        <taxon>Myida</taxon>
        <taxon>Dreissenoidea</taxon>
        <taxon>Dreissenidae</taxon>
        <taxon>Dreissena</taxon>
    </lineage>
</organism>
<sequence>MHTRHWKVKGMYQPDSIKFFQHRGVDYIITANEGEGKDFKYFTEEARVNDSQLSGLYSNL</sequence>
<evidence type="ECO:0000313" key="2">
    <source>
        <dbReference type="EMBL" id="KAH3707605.1"/>
    </source>
</evidence>
<evidence type="ECO:0000259" key="1">
    <source>
        <dbReference type="Pfam" id="PF22494"/>
    </source>
</evidence>
<dbReference type="Proteomes" id="UP000828390">
    <property type="component" value="Unassembled WGS sequence"/>
</dbReference>
<gene>
    <name evidence="2" type="ORF">DPMN_067015</name>
</gene>
<keyword evidence="3" id="KW-1185">Reference proteome</keyword>
<dbReference type="InterPro" id="IPR055188">
    <property type="entry name" value="Choice_anch_I"/>
</dbReference>
<reference evidence="2" key="1">
    <citation type="journal article" date="2019" name="bioRxiv">
        <title>The Genome of the Zebra Mussel, Dreissena polymorpha: A Resource for Invasive Species Research.</title>
        <authorList>
            <person name="McCartney M.A."/>
            <person name="Auch B."/>
            <person name="Kono T."/>
            <person name="Mallez S."/>
            <person name="Zhang Y."/>
            <person name="Obille A."/>
            <person name="Becker A."/>
            <person name="Abrahante J.E."/>
            <person name="Garbe J."/>
            <person name="Badalamenti J.P."/>
            <person name="Herman A."/>
            <person name="Mangelson H."/>
            <person name="Liachko I."/>
            <person name="Sullivan S."/>
            <person name="Sone E.D."/>
            <person name="Koren S."/>
            <person name="Silverstein K.A.T."/>
            <person name="Beckman K.B."/>
            <person name="Gohl D.M."/>
        </authorList>
    </citation>
    <scope>NUCLEOTIDE SEQUENCE</scope>
    <source>
        <strain evidence="2">Duluth1</strain>
        <tissue evidence="2">Whole animal</tissue>
    </source>
</reference>
<name>A0A9D3YYZ2_DREPO</name>
<comment type="caution">
    <text evidence="2">The sequence shown here is derived from an EMBL/GenBank/DDBJ whole genome shotgun (WGS) entry which is preliminary data.</text>
</comment>
<dbReference type="AlphaFoldDB" id="A0A9D3YYZ2"/>